<accession>A0A3Q9BWE2</accession>
<sequence length="128" mass="14503">MDIAKDLALIDLLCARDFPSEHERYHTAWLGPGDWPDVSDCYAYEAAIVERLTQRWGEAFRRGTVTLEERTARGEVIPEPWATLTALAIDVRTWVVPESGRHVTVAVADREEESRPRLWLAVTETASP</sequence>
<organism evidence="1 2">
    <name type="scientific">Streptomyces aquilus</name>
    <dbReference type="NCBI Taxonomy" id="2548456"/>
    <lineage>
        <taxon>Bacteria</taxon>
        <taxon>Bacillati</taxon>
        <taxon>Actinomycetota</taxon>
        <taxon>Actinomycetes</taxon>
        <taxon>Kitasatosporales</taxon>
        <taxon>Streptomycetaceae</taxon>
        <taxon>Streptomyces</taxon>
    </lineage>
</organism>
<reference evidence="1 2" key="1">
    <citation type="submission" date="2018-12" db="EMBL/GenBank/DDBJ databases">
        <authorList>
            <person name="Li K."/>
        </authorList>
    </citation>
    <scope>NUCLEOTIDE SEQUENCE [LARGE SCALE GENOMIC DNA]</scope>
    <source>
        <strain evidence="2">CR22</strain>
    </source>
</reference>
<dbReference type="KEGG" id="saqu:EJC51_08760"/>
<protein>
    <submittedName>
        <fullName evidence="1">Uncharacterized protein</fullName>
    </submittedName>
</protein>
<gene>
    <name evidence="1" type="ORF">EJC51_08760</name>
</gene>
<evidence type="ECO:0000313" key="2">
    <source>
        <dbReference type="Proteomes" id="UP000280197"/>
    </source>
</evidence>
<dbReference type="EMBL" id="CP034463">
    <property type="protein sequence ID" value="AZP16193.1"/>
    <property type="molecule type" value="Genomic_DNA"/>
</dbReference>
<evidence type="ECO:0000313" key="1">
    <source>
        <dbReference type="EMBL" id="AZP16193.1"/>
    </source>
</evidence>
<dbReference type="AlphaFoldDB" id="A0A3Q9BWE2"/>
<proteinExistence type="predicted"/>
<dbReference type="RefSeq" id="WP_126270544.1">
    <property type="nucleotide sequence ID" value="NZ_CP034463.1"/>
</dbReference>
<dbReference type="Proteomes" id="UP000280197">
    <property type="component" value="Chromosome"/>
</dbReference>
<keyword evidence="2" id="KW-1185">Reference proteome</keyword>
<name>A0A3Q9BWE2_9ACTN</name>